<keyword evidence="6 8" id="KW-0472">Membrane</keyword>
<reference evidence="11" key="2">
    <citation type="submission" date="2025-08" db="UniProtKB">
        <authorList>
            <consortium name="Ensembl"/>
        </authorList>
    </citation>
    <scope>IDENTIFICATION</scope>
</reference>
<evidence type="ECO:0000256" key="2">
    <source>
        <dbReference type="ARBA" id="ARBA00004760"/>
    </source>
</evidence>
<evidence type="ECO:0000256" key="3">
    <source>
        <dbReference type="ARBA" id="ARBA00004991"/>
    </source>
</evidence>
<feature type="transmembrane region" description="Helical" evidence="9">
    <location>
        <begin position="33"/>
        <end position="54"/>
    </location>
</feature>
<evidence type="ECO:0000256" key="9">
    <source>
        <dbReference type="SAM" id="Phobius"/>
    </source>
</evidence>
<comment type="catalytic activity">
    <reaction evidence="7">
        <text>sphinganine + octadecanoyl-CoA = N-(octadecanoyl)-sphinganine + CoA + H(+)</text>
        <dbReference type="Rhea" id="RHEA:36547"/>
        <dbReference type="ChEBI" id="CHEBI:15378"/>
        <dbReference type="ChEBI" id="CHEBI:57287"/>
        <dbReference type="ChEBI" id="CHEBI:57394"/>
        <dbReference type="ChEBI" id="CHEBI:57817"/>
        <dbReference type="ChEBI" id="CHEBI:67033"/>
    </reaction>
    <physiologicalReaction direction="left-to-right" evidence="7">
        <dbReference type="Rhea" id="RHEA:36548"/>
    </physiologicalReaction>
</comment>
<proteinExistence type="predicted"/>
<dbReference type="PROSITE" id="PS50922">
    <property type="entry name" value="TLC"/>
    <property type="match status" value="1"/>
</dbReference>
<feature type="transmembrane region" description="Helical" evidence="9">
    <location>
        <begin position="144"/>
        <end position="163"/>
    </location>
</feature>
<dbReference type="SMART" id="SM00724">
    <property type="entry name" value="TLC"/>
    <property type="match status" value="1"/>
</dbReference>
<dbReference type="GO" id="GO:0046513">
    <property type="term" value="P:ceramide biosynthetic process"/>
    <property type="evidence" value="ECO:0007669"/>
    <property type="project" value="InterPro"/>
</dbReference>
<dbReference type="UniPathway" id="UPA00222"/>
<evidence type="ECO:0000256" key="1">
    <source>
        <dbReference type="ARBA" id="ARBA00004141"/>
    </source>
</evidence>
<evidence type="ECO:0000259" key="10">
    <source>
        <dbReference type="PROSITE" id="PS50922"/>
    </source>
</evidence>
<keyword evidence="12" id="KW-1185">Reference proteome</keyword>
<comment type="pathway">
    <text evidence="2">Lipid metabolism; sphingolipid metabolism.</text>
</comment>
<dbReference type="PANTHER" id="PTHR12560">
    <property type="entry name" value="LONGEVITY ASSURANCE FACTOR 1 LAG1"/>
    <property type="match status" value="1"/>
</dbReference>
<reference evidence="11" key="3">
    <citation type="submission" date="2025-09" db="UniProtKB">
        <authorList>
            <consortium name="Ensembl"/>
        </authorList>
    </citation>
    <scope>IDENTIFICATION</scope>
</reference>
<evidence type="ECO:0000313" key="12">
    <source>
        <dbReference type="Proteomes" id="UP000694563"/>
    </source>
</evidence>
<sequence>MARSLYEWLWQHEFWLPPGITWEDMQESEDKSLFYYFWLILYVFFCRAIALPLSTKLGVRDKQRPKPQPSPLLETFYSTRPKQCDLPVRKVEKWFRRRRNMDRPSLSKKFSEACWRFTFYIISFFTGLAVLYDVSTYPLQPSLFLYYMLELSFYWSLVFTLPFDVKRKDFKEQIVHHAATIFLISFSYCANYIRIGTLVMVIHDASDCFLEPTKIFNYMKWKKTCDSLFMIFSAVFLISRLVIYPYTVLYNTYYYSMEIFQPFFGYYFVNVLLIILQLLHVFWSCLIIHMVYKFILQGTVCISLYPLHHTGKEGPSRLLIRKKRTIRKENPEVYPEFFIFYLKLICQI</sequence>
<dbReference type="AlphaFoldDB" id="A0A8C3UWV4"/>
<dbReference type="GO" id="GO:0016020">
    <property type="term" value="C:membrane"/>
    <property type="evidence" value="ECO:0007669"/>
    <property type="project" value="UniProtKB-SubCell"/>
</dbReference>
<reference evidence="11" key="1">
    <citation type="submission" date="2020-10" db="EMBL/GenBank/DDBJ databases">
        <title>Catharus ustulatus (Swainson's thrush) genome, bCatUst1, primary haplotype v2.</title>
        <authorList>
            <person name="Delmore K."/>
            <person name="Vafadar M."/>
            <person name="Formenti G."/>
            <person name="Chow W."/>
            <person name="Pelan S."/>
            <person name="Howe K."/>
            <person name="Rhie A."/>
            <person name="Mountcastle J."/>
            <person name="Haase B."/>
            <person name="Fedrigo O."/>
            <person name="Jarvis E.D."/>
        </authorList>
    </citation>
    <scope>NUCLEOTIDE SEQUENCE [LARGE SCALE GENOMIC DNA]</scope>
</reference>
<dbReference type="InterPro" id="IPR016439">
    <property type="entry name" value="Lag1/Lac1-like"/>
</dbReference>
<feature type="transmembrane region" description="Helical" evidence="9">
    <location>
        <begin position="266"/>
        <end position="288"/>
    </location>
</feature>
<organism evidence="11 12">
    <name type="scientific">Catharus ustulatus</name>
    <name type="common">Russet-backed thrush</name>
    <name type="synonym">Hylocichla ustulatus</name>
    <dbReference type="NCBI Taxonomy" id="91951"/>
    <lineage>
        <taxon>Eukaryota</taxon>
        <taxon>Metazoa</taxon>
        <taxon>Chordata</taxon>
        <taxon>Craniata</taxon>
        <taxon>Vertebrata</taxon>
        <taxon>Euteleostomi</taxon>
        <taxon>Archelosauria</taxon>
        <taxon>Archosauria</taxon>
        <taxon>Dinosauria</taxon>
        <taxon>Saurischia</taxon>
        <taxon>Theropoda</taxon>
        <taxon>Coelurosauria</taxon>
        <taxon>Aves</taxon>
        <taxon>Neognathae</taxon>
        <taxon>Neoaves</taxon>
        <taxon>Telluraves</taxon>
        <taxon>Australaves</taxon>
        <taxon>Passeriformes</taxon>
        <taxon>Turdidae</taxon>
        <taxon>Catharus</taxon>
    </lineage>
</organism>
<feature type="domain" description="TLC" evidence="10">
    <location>
        <begin position="96"/>
        <end position="296"/>
    </location>
</feature>
<gene>
    <name evidence="11" type="primary">LOC117008468</name>
</gene>
<dbReference type="PIRSF" id="PIRSF005225">
    <property type="entry name" value="LAG1_LAC1"/>
    <property type="match status" value="1"/>
</dbReference>
<keyword evidence="5 9" id="KW-1133">Transmembrane helix</keyword>
<dbReference type="Proteomes" id="UP000694563">
    <property type="component" value="Chromosome 29"/>
</dbReference>
<keyword evidence="4 8" id="KW-0812">Transmembrane</keyword>
<feature type="transmembrane region" description="Helical" evidence="9">
    <location>
        <begin position="228"/>
        <end position="246"/>
    </location>
</feature>
<evidence type="ECO:0000256" key="8">
    <source>
        <dbReference type="PROSITE-ProRule" id="PRU00205"/>
    </source>
</evidence>
<evidence type="ECO:0000256" key="7">
    <source>
        <dbReference type="ARBA" id="ARBA00049036"/>
    </source>
</evidence>
<evidence type="ECO:0000256" key="5">
    <source>
        <dbReference type="ARBA" id="ARBA00022989"/>
    </source>
</evidence>
<dbReference type="InterPro" id="IPR006634">
    <property type="entry name" value="TLC-dom"/>
</dbReference>
<evidence type="ECO:0000256" key="6">
    <source>
        <dbReference type="ARBA" id="ARBA00023136"/>
    </source>
</evidence>
<evidence type="ECO:0000256" key="4">
    <source>
        <dbReference type="ARBA" id="ARBA00022692"/>
    </source>
</evidence>
<dbReference type="GO" id="GO:0050291">
    <property type="term" value="F:sphingosine N-acyltransferase activity"/>
    <property type="evidence" value="ECO:0007669"/>
    <property type="project" value="InterPro"/>
</dbReference>
<accession>A0A8C3UWV4</accession>
<dbReference type="Ensembl" id="ENSCUST00005021402.1">
    <property type="protein sequence ID" value="ENSCUSP00005020642.1"/>
    <property type="gene ID" value="ENSCUSG00005013159.1"/>
</dbReference>
<dbReference type="PANTHER" id="PTHR12560:SF6">
    <property type="entry name" value="CERAMIDE SYNTHASE 4"/>
    <property type="match status" value="1"/>
</dbReference>
<feature type="transmembrane region" description="Helical" evidence="9">
    <location>
        <begin position="113"/>
        <end position="132"/>
    </location>
</feature>
<dbReference type="Pfam" id="PF03798">
    <property type="entry name" value="TRAM_LAG1_CLN8"/>
    <property type="match status" value="1"/>
</dbReference>
<comment type="pathway">
    <text evidence="3">Sphingolipid metabolism.</text>
</comment>
<name>A0A8C3UWV4_CATUS</name>
<evidence type="ECO:0000313" key="11">
    <source>
        <dbReference type="Ensembl" id="ENSCUSP00005020642.1"/>
    </source>
</evidence>
<dbReference type="Gene3D" id="1.10.10.60">
    <property type="entry name" value="Homeodomain-like"/>
    <property type="match status" value="1"/>
</dbReference>
<protein>
    <recommendedName>
        <fullName evidence="10">TLC domain-containing protein</fullName>
    </recommendedName>
</protein>
<comment type="subcellular location">
    <subcellularLocation>
        <location evidence="1">Membrane</location>
        <topology evidence="1">Multi-pass membrane protein</topology>
    </subcellularLocation>
</comment>